<evidence type="ECO:0000313" key="1">
    <source>
        <dbReference type="EMBL" id="KAG0422117.1"/>
    </source>
</evidence>
<keyword evidence="2" id="KW-1185">Reference proteome</keyword>
<reference evidence="1 2" key="1">
    <citation type="journal article" date="2020" name="Cell">
        <title>Large-Scale Comparative Analyses of Tick Genomes Elucidate Their Genetic Diversity and Vector Capacities.</title>
        <authorList>
            <consortium name="Tick Genome and Microbiome Consortium (TIGMIC)"/>
            <person name="Jia N."/>
            <person name="Wang J."/>
            <person name="Shi W."/>
            <person name="Du L."/>
            <person name="Sun Y."/>
            <person name="Zhan W."/>
            <person name="Jiang J.F."/>
            <person name="Wang Q."/>
            <person name="Zhang B."/>
            <person name="Ji P."/>
            <person name="Bell-Sakyi L."/>
            <person name="Cui X.M."/>
            <person name="Yuan T.T."/>
            <person name="Jiang B.G."/>
            <person name="Yang W.F."/>
            <person name="Lam T.T."/>
            <person name="Chang Q.C."/>
            <person name="Ding S.J."/>
            <person name="Wang X.J."/>
            <person name="Zhu J.G."/>
            <person name="Ruan X.D."/>
            <person name="Zhao L."/>
            <person name="Wei J.T."/>
            <person name="Ye R.Z."/>
            <person name="Que T.C."/>
            <person name="Du C.H."/>
            <person name="Zhou Y.H."/>
            <person name="Cheng J.X."/>
            <person name="Dai P.F."/>
            <person name="Guo W.B."/>
            <person name="Han X.H."/>
            <person name="Huang E.J."/>
            <person name="Li L.F."/>
            <person name="Wei W."/>
            <person name="Gao Y.C."/>
            <person name="Liu J.Z."/>
            <person name="Shao H.Z."/>
            <person name="Wang X."/>
            <person name="Wang C.C."/>
            <person name="Yang T.C."/>
            <person name="Huo Q.B."/>
            <person name="Li W."/>
            <person name="Chen H.Y."/>
            <person name="Chen S.E."/>
            <person name="Zhou L.G."/>
            <person name="Ni X.B."/>
            <person name="Tian J.H."/>
            <person name="Sheng Y."/>
            <person name="Liu T."/>
            <person name="Pan Y.S."/>
            <person name="Xia L.Y."/>
            <person name="Li J."/>
            <person name="Zhao F."/>
            <person name="Cao W.C."/>
        </authorList>
    </citation>
    <scope>NUCLEOTIDE SEQUENCE [LARGE SCALE GENOMIC DNA]</scope>
    <source>
        <strain evidence="1">Iper-2018</strain>
    </source>
</reference>
<accession>A0AC60PNW2</accession>
<dbReference type="Proteomes" id="UP000805193">
    <property type="component" value="Unassembled WGS sequence"/>
</dbReference>
<gene>
    <name evidence="1" type="ORF">HPB47_002039</name>
</gene>
<proteinExistence type="predicted"/>
<evidence type="ECO:0000313" key="2">
    <source>
        <dbReference type="Proteomes" id="UP000805193"/>
    </source>
</evidence>
<protein>
    <submittedName>
        <fullName evidence="1">Uncharacterized protein</fullName>
    </submittedName>
</protein>
<name>A0AC60PNW2_IXOPE</name>
<dbReference type="EMBL" id="JABSTQ010010270">
    <property type="protein sequence ID" value="KAG0422117.1"/>
    <property type="molecule type" value="Genomic_DNA"/>
</dbReference>
<organism evidence="1 2">
    <name type="scientific">Ixodes persulcatus</name>
    <name type="common">Taiga tick</name>
    <dbReference type="NCBI Taxonomy" id="34615"/>
    <lineage>
        <taxon>Eukaryota</taxon>
        <taxon>Metazoa</taxon>
        <taxon>Ecdysozoa</taxon>
        <taxon>Arthropoda</taxon>
        <taxon>Chelicerata</taxon>
        <taxon>Arachnida</taxon>
        <taxon>Acari</taxon>
        <taxon>Parasitiformes</taxon>
        <taxon>Ixodida</taxon>
        <taxon>Ixodoidea</taxon>
        <taxon>Ixodidae</taxon>
        <taxon>Ixodinae</taxon>
        <taxon>Ixodes</taxon>
    </lineage>
</organism>
<comment type="caution">
    <text evidence="1">The sequence shown here is derived from an EMBL/GenBank/DDBJ whole genome shotgun (WGS) entry which is preliminary data.</text>
</comment>
<sequence>MGDNKPLIILLQETKTDSIKIRGYNTYTQTAANTDPDTPENPMPTVATLISKDISQAQLITQHLCNNTQEVVGVKVRIGARFTNQTKTQPKGSGHNTGLNMDNQEPKGDLTHKAGHHGKRPPSNQYQIAHQRGCEKEVTYSSFCKLRAALWTLHDSQPTAQRARLTVTFYGGRLRKSDNRRWVLGGTFPSTRCAGGTASARASALLHAACVDAQQGLSGSMDISLASNLSHEQRPSHEAVKAWRRTDCRNKIAKDIKHTAKILRLNGGSLNIVWIPGHQGIPGNEEAHETARIELQASHAASGHEGSPVTTQPEDLDLDELNEASRTARKQRLASLLTEEAYPLPSKYSRWGRVCIRSIATNTALTPVLRRKFYRSHGDDDPGPDFNCKTCKTPATCKHLIWDCEANKQLRQDTLLSIPEDAPPQTYEE</sequence>